<dbReference type="Gene3D" id="1.20.930.60">
    <property type="match status" value="1"/>
</dbReference>
<keyword evidence="5 7" id="KW-0464">Manganese</keyword>
<comment type="domain">
    <text evidence="7">Subfamily III proteins have a conserved RTxK motif about 40-50 residues from the C-terminus; the threonine may be replaced by serine or cysteine.</text>
</comment>
<dbReference type="PANTHER" id="PTHR12260:SF6">
    <property type="entry name" value="DAMAGE-CONTROL PHOSPHATASE ARMT1"/>
    <property type="match status" value="1"/>
</dbReference>
<dbReference type="AlphaFoldDB" id="A0A0F7SVK7"/>
<evidence type="ECO:0000313" key="9">
    <source>
        <dbReference type="EMBL" id="CED85591.1"/>
    </source>
</evidence>
<dbReference type="GO" id="GO:0006974">
    <property type="term" value="P:DNA damage response"/>
    <property type="evidence" value="ECO:0007669"/>
    <property type="project" value="TreeGrafter"/>
</dbReference>
<dbReference type="InterPro" id="IPR036075">
    <property type="entry name" value="ARMT-1-like_metal-bd_sf"/>
</dbReference>
<accession>A0A0F7SVK7</accession>
<reference evidence="9" key="1">
    <citation type="submission" date="2014-08" db="EMBL/GenBank/DDBJ databases">
        <authorList>
            <person name="Sharma Rahul"/>
            <person name="Thines Marco"/>
        </authorList>
    </citation>
    <scope>NUCLEOTIDE SEQUENCE</scope>
</reference>
<evidence type="ECO:0000259" key="8">
    <source>
        <dbReference type="Pfam" id="PF01937"/>
    </source>
</evidence>
<dbReference type="GO" id="GO:0005634">
    <property type="term" value="C:nucleus"/>
    <property type="evidence" value="ECO:0007669"/>
    <property type="project" value="TreeGrafter"/>
</dbReference>
<sequence>MSTYDLPVPRWGFDQEGTFARATVITRWPVIIKDTRQSFLNASLTTHTSTLAVSQVKTIVDKTDDLLEEITSNSEFHPLVDDGEPNVGIYNEEVERLKKEGKKTWHQLPWLWAECFLYRKIRNFVAVESEWKTYDPYFTSKIETFRSSSKAVVELAHSLLALAEKPPTTLDELQPIFSSMLQMCLWGNATDLSLLAGGATEESLQALQSRGIEEKKFILRDDESPVWEWCKRLESQGGKKQVDFVLDNAGFELFTDMVFADFLISMTPFFDHAVFHPKTIPWFVSDVLPTDFRWILSTLSNPSSFFTSTSLNEADFKALTDLAARWQSLVDKKAFDLSVPLDTELGSKHIKSDFWTTSAEYQRMEEFDGVLGHEKGGLGKSSLVVFKGDLNYRKLTADAQWKTTEPFDKVLGPINGRIPILSLRTNKAEVIVGLAEGVEERTVKEDPKWRVNGKYAVVSFAPQT</sequence>
<comment type="catalytic activity">
    <reaction evidence="6 7">
        <text>beta-D-fructose 6-phosphate = dihydroxyacetone + D-glyceraldehyde 3-phosphate</text>
        <dbReference type="Rhea" id="RHEA:28002"/>
        <dbReference type="ChEBI" id="CHEBI:16016"/>
        <dbReference type="ChEBI" id="CHEBI:57634"/>
        <dbReference type="ChEBI" id="CHEBI:59776"/>
    </reaction>
</comment>
<organism evidence="9">
    <name type="scientific">Phaffia rhodozyma</name>
    <name type="common">Yeast</name>
    <name type="synonym">Xanthophyllomyces dendrorhous</name>
    <dbReference type="NCBI Taxonomy" id="264483"/>
    <lineage>
        <taxon>Eukaryota</taxon>
        <taxon>Fungi</taxon>
        <taxon>Dikarya</taxon>
        <taxon>Basidiomycota</taxon>
        <taxon>Agaricomycotina</taxon>
        <taxon>Tremellomycetes</taxon>
        <taxon>Cystofilobasidiales</taxon>
        <taxon>Mrakiaceae</taxon>
        <taxon>Phaffia</taxon>
    </lineage>
</organism>
<dbReference type="InterPro" id="IPR002791">
    <property type="entry name" value="ARMT1-like_metal-bd"/>
</dbReference>
<evidence type="ECO:0000256" key="3">
    <source>
        <dbReference type="ARBA" id="ARBA00022723"/>
    </source>
</evidence>
<dbReference type="GO" id="GO:0046872">
    <property type="term" value="F:metal ion binding"/>
    <property type="evidence" value="ECO:0007669"/>
    <property type="project" value="UniProtKB-UniRule"/>
</dbReference>
<keyword evidence="4 7" id="KW-0378">Hydrolase</keyword>
<feature type="domain" description="Damage-control phosphatase ARMT1-like metal-binding" evidence="8">
    <location>
        <begin position="25"/>
        <end position="440"/>
    </location>
</feature>
<dbReference type="PANTHER" id="PTHR12260">
    <property type="entry name" value="DAMAGE-CONTROL PHOSPHATASE ARMT1"/>
    <property type="match status" value="1"/>
</dbReference>
<dbReference type="Pfam" id="PF01937">
    <property type="entry name" value="ARMT1-like_dom"/>
    <property type="match status" value="1"/>
</dbReference>
<dbReference type="Gene3D" id="3.40.50.10880">
    <property type="entry name" value="Uncharacterised protein PF01937, DUF89, domain 3"/>
    <property type="match status" value="1"/>
</dbReference>
<protein>
    <recommendedName>
        <fullName evidence="7">Sugar phosphate phosphatase</fullName>
        <ecNumber evidence="7">3.1.3.-</ecNumber>
    </recommendedName>
</protein>
<dbReference type="SUPFAM" id="SSF111321">
    <property type="entry name" value="AF1104-like"/>
    <property type="match status" value="1"/>
</dbReference>
<dbReference type="EMBL" id="LN483332">
    <property type="protein sequence ID" value="CED85591.1"/>
    <property type="molecule type" value="Genomic_DNA"/>
</dbReference>
<evidence type="ECO:0000256" key="5">
    <source>
        <dbReference type="ARBA" id="ARBA00023211"/>
    </source>
</evidence>
<evidence type="ECO:0000256" key="2">
    <source>
        <dbReference type="ARBA" id="ARBA00009519"/>
    </source>
</evidence>
<dbReference type="GO" id="GO:0103026">
    <property type="term" value="F:fructose-1-phosphatase activity"/>
    <property type="evidence" value="ECO:0007669"/>
    <property type="project" value="RHEA"/>
</dbReference>
<dbReference type="EC" id="3.1.3.-" evidence="7"/>
<comment type="cofactor">
    <cofactor evidence="7">
        <name>Mn(2+)</name>
        <dbReference type="ChEBI" id="CHEBI:29035"/>
    </cofactor>
    <cofactor evidence="7">
        <name>Ni(2+)</name>
        <dbReference type="ChEBI" id="CHEBI:49786"/>
    </cofactor>
</comment>
<comment type="catalytic activity">
    <reaction evidence="1 7">
        <text>beta-D-fructose 1-phosphate + H2O = D-fructose + phosphate</text>
        <dbReference type="Rhea" id="RHEA:35603"/>
        <dbReference type="ChEBI" id="CHEBI:15377"/>
        <dbReference type="ChEBI" id="CHEBI:37721"/>
        <dbReference type="ChEBI" id="CHEBI:43474"/>
        <dbReference type="ChEBI" id="CHEBI:138881"/>
    </reaction>
</comment>
<comment type="similarity">
    <text evidence="2 7">Belongs to the damage-control phosphatase family. Sugar phosphate phosphatase III subfamily.</text>
</comment>
<evidence type="ECO:0000256" key="4">
    <source>
        <dbReference type="ARBA" id="ARBA00022801"/>
    </source>
</evidence>
<evidence type="ECO:0000256" key="1">
    <source>
        <dbReference type="ARBA" id="ARBA00001326"/>
    </source>
</evidence>
<evidence type="ECO:0000256" key="7">
    <source>
        <dbReference type="RuleBase" id="RU367030"/>
    </source>
</evidence>
<evidence type="ECO:0000256" key="6">
    <source>
        <dbReference type="ARBA" id="ARBA00048809"/>
    </source>
</evidence>
<dbReference type="InterPro" id="IPR039763">
    <property type="entry name" value="ARMT1"/>
</dbReference>
<name>A0A0F7SVK7_PHARH</name>
<proteinExistence type="inferred from homology"/>
<keyword evidence="3 7" id="KW-0479">Metal-binding</keyword>
<dbReference type="GO" id="GO:0097023">
    <property type="term" value="F:fructose 6-phosphate aldolase activity"/>
    <property type="evidence" value="ECO:0007669"/>
    <property type="project" value="RHEA"/>
</dbReference>
<comment type="function">
    <text evidence="7">Metal-dependent phosphatase that shows phosphatase activity against several substrates, including fructose-1-phosphate and fructose-6-phosphate. Its preference for fructose-1-phosphate, a strong glycating agent that causes DNA damage rather than a canonical yeast metabolite, suggests a damage-control function in hexose phosphate metabolism.</text>
</comment>